<keyword evidence="1 2" id="KW-0732">Signal</keyword>
<dbReference type="InterPro" id="IPR005519">
    <property type="entry name" value="Acid_phosphat_B-like"/>
</dbReference>
<comment type="caution">
    <text evidence="3">The sequence shown here is derived from an EMBL/GenBank/DDBJ whole genome shotgun (WGS) entry which is preliminary data.</text>
</comment>
<dbReference type="InterPro" id="IPR036412">
    <property type="entry name" value="HAD-like_sf"/>
</dbReference>
<dbReference type="AlphaFoldDB" id="A0A6A7Y1F7"/>
<name>A0A6A7Y1F7_9HYPH</name>
<dbReference type="EMBL" id="VWNA01000001">
    <property type="protein sequence ID" value="MQT12217.1"/>
    <property type="molecule type" value="Genomic_DNA"/>
</dbReference>
<gene>
    <name evidence="3" type="ORF">F0357_05980</name>
</gene>
<feature type="chain" id="PRO_5025674180" evidence="2">
    <location>
        <begin position="30"/>
        <end position="252"/>
    </location>
</feature>
<evidence type="ECO:0000313" key="4">
    <source>
        <dbReference type="Proteomes" id="UP000332515"/>
    </source>
</evidence>
<dbReference type="PANTHER" id="PTHR31284">
    <property type="entry name" value="ACID PHOSPHATASE-LIKE PROTEIN"/>
    <property type="match status" value="1"/>
</dbReference>
<dbReference type="Gene3D" id="3.40.50.1000">
    <property type="entry name" value="HAD superfamily/HAD-like"/>
    <property type="match status" value="1"/>
</dbReference>
<keyword evidence="4" id="KW-1185">Reference proteome</keyword>
<sequence>MASQGLKRAFVRGFSILCVAATLAGPALADTATLKAPALPAGTVTDGAQPENLSAAQAAAFAYYKSGAYERGLSDVAGKATAWIRSEARKTKHPALVLDIDETSLSNWAELSANQFAYFPDAPCRSLPKGPCGWAAWVARAEAKPIAPTLALFRTAKANGVAVFFITGRSEALRAETERNLKAAGYVGYTQLYMKPDLSTFRSAADFKAPVRGRIESAGYTIIANMGDQASDLAGGHSLRSFLLPDPFYFIP</sequence>
<proteinExistence type="predicted"/>
<evidence type="ECO:0000256" key="2">
    <source>
        <dbReference type="SAM" id="SignalP"/>
    </source>
</evidence>
<evidence type="ECO:0000313" key="3">
    <source>
        <dbReference type="EMBL" id="MQT12217.1"/>
    </source>
</evidence>
<dbReference type="Pfam" id="PF03767">
    <property type="entry name" value="Acid_phosphat_B"/>
    <property type="match status" value="1"/>
</dbReference>
<protein>
    <submittedName>
        <fullName evidence="3">Acid phosphatase</fullName>
    </submittedName>
</protein>
<dbReference type="Proteomes" id="UP000332515">
    <property type="component" value="Unassembled WGS sequence"/>
</dbReference>
<feature type="signal peptide" evidence="2">
    <location>
        <begin position="1"/>
        <end position="29"/>
    </location>
</feature>
<reference evidence="3 4" key="1">
    <citation type="submission" date="2019-09" db="EMBL/GenBank/DDBJ databases">
        <title>Segnochrobactrum spirostomi gen. nov., sp. nov., isolated from the ciliate Spirostomum cf. yagiui and description of a novel family, Segnochrobactraceae fam. nov. within the order Rhizobiales of the class Alphaproteobacteria.</title>
        <authorList>
            <person name="Akter S."/>
            <person name="Shazib S.U.A."/>
            <person name="Shin M.K."/>
        </authorList>
    </citation>
    <scope>NUCLEOTIDE SEQUENCE [LARGE SCALE GENOMIC DNA]</scope>
    <source>
        <strain evidence="3 4">Sp-1</strain>
    </source>
</reference>
<dbReference type="RefSeq" id="WP_153479510.1">
    <property type="nucleotide sequence ID" value="NZ_VWNA01000001.1"/>
</dbReference>
<dbReference type="SUPFAM" id="SSF56784">
    <property type="entry name" value="HAD-like"/>
    <property type="match status" value="1"/>
</dbReference>
<dbReference type="PANTHER" id="PTHR31284:SF10">
    <property type="entry name" value="ACID PHOSPHATASE-LIKE PROTEIN"/>
    <property type="match status" value="1"/>
</dbReference>
<accession>A0A6A7Y1F7</accession>
<dbReference type="InterPro" id="IPR023214">
    <property type="entry name" value="HAD_sf"/>
</dbReference>
<organism evidence="3 4">
    <name type="scientific">Segnochrobactrum spirostomi</name>
    <dbReference type="NCBI Taxonomy" id="2608987"/>
    <lineage>
        <taxon>Bacteria</taxon>
        <taxon>Pseudomonadati</taxon>
        <taxon>Pseudomonadota</taxon>
        <taxon>Alphaproteobacteria</taxon>
        <taxon>Hyphomicrobiales</taxon>
        <taxon>Segnochrobactraceae</taxon>
        <taxon>Segnochrobactrum</taxon>
    </lineage>
</organism>
<evidence type="ECO:0000256" key="1">
    <source>
        <dbReference type="ARBA" id="ARBA00022729"/>
    </source>
</evidence>